<evidence type="ECO:0000313" key="2">
    <source>
        <dbReference type="Proteomes" id="UP000309215"/>
    </source>
</evidence>
<name>A0A4U1J4T4_9BACT</name>
<dbReference type="Proteomes" id="UP000309215">
    <property type="component" value="Unassembled WGS sequence"/>
</dbReference>
<dbReference type="AlphaFoldDB" id="A0A4U1J4T4"/>
<reference evidence="1 2" key="1">
    <citation type="submission" date="2019-04" db="EMBL/GenBank/DDBJ databases">
        <authorList>
            <person name="Li Y."/>
            <person name="Wang J."/>
        </authorList>
    </citation>
    <scope>NUCLEOTIDE SEQUENCE [LARGE SCALE GENOMIC DNA]</scope>
    <source>
        <strain evidence="1 2">DSM 14668</strain>
    </source>
</reference>
<gene>
    <name evidence="1" type="ORF">E8A74_29170</name>
</gene>
<evidence type="ECO:0000313" key="1">
    <source>
        <dbReference type="EMBL" id="TKD02247.1"/>
    </source>
</evidence>
<comment type="caution">
    <text evidence="1">The sequence shown here is derived from an EMBL/GenBank/DDBJ whole genome shotgun (WGS) entry which is preliminary data.</text>
</comment>
<dbReference type="RefSeq" id="WP_136932370.1">
    <property type="nucleotide sequence ID" value="NZ_SSMQ01000035.1"/>
</dbReference>
<dbReference type="OrthoDB" id="513474at2"/>
<organism evidence="1 2">
    <name type="scientific">Polyangium fumosum</name>
    <dbReference type="NCBI Taxonomy" id="889272"/>
    <lineage>
        <taxon>Bacteria</taxon>
        <taxon>Pseudomonadati</taxon>
        <taxon>Myxococcota</taxon>
        <taxon>Polyangia</taxon>
        <taxon>Polyangiales</taxon>
        <taxon>Polyangiaceae</taxon>
        <taxon>Polyangium</taxon>
    </lineage>
</organism>
<accession>A0A4U1J4T4</accession>
<sequence>MGHRVLSRLVFEGGFDARDAHESLLRGYRSHVWAELQDGSRHRLTFYDLTRLTQSLEDECSAGRRFFTEPGLVIVPEVTLANMEAAARELAREGFFDEVS</sequence>
<dbReference type="EMBL" id="SSMQ01000035">
    <property type="protein sequence ID" value="TKD02247.1"/>
    <property type="molecule type" value="Genomic_DNA"/>
</dbReference>
<keyword evidence="2" id="KW-1185">Reference proteome</keyword>
<proteinExistence type="predicted"/>
<protein>
    <submittedName>
        <fullName evidence="1">Uncharacterized protein</fullName>
    </submittedName>
</protein>